<keyword evidence="5" id="KW-1185">Reference proteome</keyword>
<dbReference type="InterPro" id="IPR002909">
    <property type="entry name" value="IPT_dom"/>
</dbReference>
<dbReference type="OMA" id="MTYYNAT"/>
<feature type="domain" description="IPT/TIG" evidence="2">
    <location>
        <begin position="277"/>
        <end position="362"/>
    </location>
</feature>
<name>L1J052_GUITC</name>
<dbReference type="InterPro" id="IPR014756">
    <property type="entry name" value="Ig_E-set"/>
</dbReference>
<evidence type="ECO:0000313" key="4">
    <source>
        <dbReference type="EnsemblProtists" id="EKX41898"/>
    </source>
</evidence>
<organism evidence="3">
    <name type="scientific">Guillardia theta (strain CCMP2712)</name>
    <name type="common">Cryptophyte</name>
    <dbReference type="NCBI Taxonomy" id="905079"/>
    <lineage>
        <taxon>Eukaryota</taxon>
        <taxon>Cryptophyceae</taxon>
        <taxon>Pyrenomonadales</taxon>
        <taxon>Geminigeraceae</taxon>
        <taxon>Guillardia</taxon>
    </lineage>
</organism>
<dbReference type="Pfam" id="PF01833">
    <property type="entry name" value="TIG"/>
    <property type="match status" value="8"/>
</dbReference>
<dbReference type="RefSeq" id="XP_005828878.1">
    <property type="nucleotide sequence ID" value="XM_005828821.1"/>
</dbReference>
<feature type="domain" description="IPT/TIG" evidence="2">
    <location>
        <begin position="453"/>
        <end position="548"/>
    </location>
</feature>
<dbReference type="OrthoDB" id="125363at2759"/>
<accession>L1J052</accession>
<feature type="domain" description="IPT/TIG" evidence="2">
    <location>
        <begin position="368"/>
        <end position="451"/>
    </location>
</feature>
<dbReference type="KEGG" id="gtt:GUITHDRAFT_112038"/>
<dbReference type="InterPro" id="IPR013783">
    <property type="entry name" value="Ig-like_fold"/>
</dbReference>
<protein>
    <recommendedName>
        <fullName evidence="2">IPT/TIG domain-containing protein</fullName>
    </recommendedName>
</protein>
<dbReference type="PANTHER" id="PTHR46769:SF2">
    <property type="entry name" value="FIBROCYSTIN-L ISOFORM 2 PRECURSOR-RELATED"/>
    <property type="match status" value="1"/>
</dbReference>
<reference evidence="4" key="3">
    <citation type="submission" date="2016-03" db="UniProtKB">
        <authorList>
            <consortium name="EnsemblProtists"/>
        </authorList>
    </citation>
    <scope>IDENTIFICATION</scope>
</reference>
<reference evidence="3 5" key="1">
    <citation type="journal article" date="2012" name="Nature">
        <title>Algal genomes reveal evolutionary mosaicism and the fate of nucleomorphs.</title>
        <authorList>
            <consortium name="DOE Joint Genome Institute"/>
            <person name="Curtis B.A."/>
            <person name="Tanifuji G."/>
            <person name="Burki F."/>
            <person name="Gruber A."/>
            <person name="Irimia M."/>
            <person name="Maruyama S."/>
            <person name="Arias M.C."/>
            <person name="Ball S.G."/>
            <person name="Gile G.H."/>
            <person name="Hirakawa Y."/>
            <person name="Hopkins J.F."/>
            <person name="Kuo A."/>
            <person name="Rensing S.A."/>
            <person name="Schmutz J."/>
            <person name="Symeonidi A."/>
            <person name="Elias M."/>
            <person name="Eveleigh R.J."/>
            <person name="Herman E.K."/>
            <person name="Klute M.J."/>
            <person name="Nakayama T."/>
            <person name="Obornik M."/>
            <person name="Reyes-Prieto A."/>
            <person name="Armbrust E.V."/>
            <person name="Aves S.J."/>
            <person name="Beiko R.G."/>
            <person name="Coutinho P."/>
            <person name="Dacks J.B."/>
            <person name="Durnford D.G."/>
            <person name="Fast N.M."/>
            <person name="Green B.R."/>
            <person name="Grisdale C.J."/>
            <person name="Hempel F."/>
            <person name="Henrissat B."/>
            <person name="Hoppner M.P."/>
            <person name="Ishida K."/>
            <person name="Kim E."/>
            <person name="Koreny L."/>
            <person name="Kroth P.G."/>
            <person name="Liu Y."/>
            <person name="Malik S.B."/>
            <person name="Maier U.G."/>
            <person name="McRose D."/>
            <person name="Mock T."/>
            <person name="Neilson J.A."/>
            <person name="Onodera N.T."/>
            <person name="Poole A.M."/>
            <person name="Pritham E.J."/>
            <person name="Richards T.A."/>
            <person name="Rocap G."/>
            <person name="Roy S.W."/>
            <person name="Sarai C."/>
            <person name="Schaack S."/>
            <person name="Shirato S."/>
            <person name="Slamovits C.H."/>
            <person name="Spencer D.F."/>
            <person name="Suzuki S."/>
            <person name="Worden A.Z."/>
            <person name="Zauner S."/>
            <person name="Barry K."/>
            <person name="Bell C."/>
            <person name="Bharti A.K."/>
            <person name="Crow J.A."/>
            <person name="Grimwood J."/>
            <person name="Kramer R."/>
            <person name="Lindquist E."/>
            <person name="Lucas S."/>
            <person name="Salamov A."/>
            <person name="McFadden G.I."/>
            <person name="Lane C.E."/>
            <person name="Keeling P.J."/>
            <person name="Gray M.W."/>
            <person name="Grigoriev I.V."/>
            <person name="Archibald J.M."/>
        </authorList>
    </citation>
    <scope>NUCLEOTIDE SEQUENCE</scope>
    <source>
        <strain evidence="3 5">CCMP2712</strain>
    </source>
</reference>
<dbReference type="STRING" id="905079.L1J052"/>
<evidence type="ECO:0000259" key="2">
    <source>
        <dbReference type="SMART" id="SM00429"/>
    </source>
</evidence>
<sequence>MVYEMPRLIQLVPNTVQITRKQTITCIGLDFFHSNSLTCKIGDTIGTSNWISSSLFTCVAPANKPGNVSFEVSNNGQDYTSSGLRFQVLARREWQLSPTRGPTAGGIEVTVIGFSLTDQSSITIRLAGTTVRVLSRGGNNLTFTLPEASDLNPGKVEVYMVDSRVRVDQGDFRVFEYVEGPRILSLQPSSGTVEGHTRVTVIGSYDLRGQAYCRFHMQSLSGQDETVTSSAVERLTSSTIVCATPPSVSPGSFFLQVSDDHGSSYSSNRAAFLFHPRVELQGVRPSRGYTSGSSLVTCIGSGFLDSADLQCRFGSVKQSRLGWLSSSLFTCVAPANKPGNVSFEVSNNGQDYTSSGLRFQVLARREWQLSPTRGPTAGGIEVTVIGFSRTDQSSITIRLAGTTVRVLSRGGNNLTFTLPEASDLNPGKVEVYMVDSRVRVDQGDFRVFEYVEGPRILSLQPSSGTVEGHTRVTVVGSYDLRGQAYCRFHMQSLSGQDETVTSSAVERLTSSTIVCATPPSVSPGSFFLQVSDDHGSSYSSNRAAFLFHPRVELQGVRPSRGYTSGSSLVTCIGSGFLDSADLQCRFGSVKQSRLGWLSSSLFTCVAPANKPGNVSFEVSNNGQDYTSSGLRFQVLARREWQLSPTRGPTAGGTILTVVGVEGQVAFRLDVGTVFAFYPASDLKFQYVMPSLSSISPSVGFINGGTVVTVNPQHFTSLNLECMFANIKVIGSNIGSGLWTCMAPPFTEGIVMFEVTGMQSDLRFVYVQQPIVITLQPSIGFVNSTSNNFLIIGKGFDRNHFDVYADSYKINQSVWVSSSIIQAFAPLYPFPKTVTIQVLNGPLISSYSQVKYMLLEPIKVSEIVPSSILEGTDGCITVNGQNFDTELLYQLILRNLNSFEAIKIQKDYLIFRVNESFRGNVTAFIQYGGMHSEEFTISFLPSMVVDTEFFEYVGILL</sequence>
<dbReference type="EMBL" id="JH993020">
    <property type="protein sequence ID" value="EKX41898.1"/>
    <property type="molecule type" value="Genomic_DNA"/>
</dbReference>
<dbReference type="SMART" id="SM00429">
    <property type="entry name" value="IPT"/>
    <property type="match status" value="7"/>
</dbReference>
<evidence type="ECO:0000313" key="5">
    <source>
        <dbReference type="Proteomes" id="UP000011087"/>
    </source>
</evidence>
<dbReference type="HOGENOM" id="CLU_308696_0_0_1"/>
<dbReference type="Proteomes" id="UP000011087">
    <property type="component" value="Unassembled WGS sequence"/>
</dbReference>
<dbReference type="SUPFAM" id="SSF81296">
    <property type="entry name" value="E set domains"/>
    <property type="match status" value="9"/>
</dbReference>
<reference evidence="5" key="2">
    <citation type="submission" date="2012-11" db="EMBL/GenBank/DDBJ databases">
        <authorList>
            <person name="Kuo A."/>
            <person name="Curtis B.A."/>
            <person name="Tanifuji G."/>
            <person name="Burki F."/>
            <person name="Gruber A."/>
            <person name="Irimia M."/>
            <person name="Maruyama S."/>
            <person name="Arias M.C."/>
            <person name="Ball S.G."/>
            <person name="Gile G.H."/>
            <person name="Hirakawa Y."/>
            <person name="Hopkins J.F."/>
            <person name="Rensing S.A."/>
            <person name="Schmutz J."/>
            <person name="Symeonidi A."/>
            <person name="Elias M."/>
            <person name="Eveleigh R.J."/>
            <person name="Herman E.K."/>
            <person name="Klute M.J."/>
            <person name="Nakayama T."/>
            <person name="Obornik M."/>
            <person name="Reyes-Prieto A."/>
            <person name="Armbrust E.V."/>
            <person name="Aves S.J."/>
            <person name="Beiko R.G."/>
            <person name="Coutinho P."/>
            <person name="Dacks J.B."/>
            <person name="Durnford D.G."/>
            <person name="Fast N.M."/>
            <person name="Green B.R."/>
            <person name="Grisdale C."/>
            <person name="Hempe F."/>
            <person name="Henrissat B."/>
            <person name="Hoppner M.P."/>
            <person name="Ishida K.-I."/>
            <person name="Kim E."/>
            <person name="Koreny L."/>
            <person name="Kroth P.G."/>
            <person name="Liu Y."/>
            <person name="Malik S.-B."/>
            <person name="Maier U.G."/>
            <person name="McRose D."/>
            <person name="Mock T."/>
            <person name="Neilson J.A."/>
            <person name="Onodera N.T."/>
            <person name="Poole A.M."/>
            <person name="Pritham E.J."/>
            <person name="Richards T.A."/>
            <person name="Rocap G."/>
            <person name="Roy S.W."/>
            <person name="Sarai C."/>
            <person name="Schaack S."/>
            <person name="Shirato S."/>
            <person name="Slamovits C.H."/>
            <person name="Spencer D.F."/>
            <person name="Suzuki S."/>
            <person name="Worden A.Z."/>
            <person name="Zauner S."/>
            <person name="Barry K."/>
            <person name="Bell C."/>
            <person name="Bharti A.K."/>
            <person name="Crow J.A."/>
            <person name="Grimwood J."/>
            <person name="Kramer R."/>
            <person name="Lindquist E."/>
            <person name="Lucas S."/>
            <person name="Salamov A."/>
            <person name="McFadden G.I."/>
            <person name="Lane C.E."/>
            <person name="Keeling P.J."/>
            <person name="Gray M.W."/>
            <person name="Grigoriev I.V."/>
            <person name="Archibald J.M."/>
        </authorList>
    </citation>
    <scope>NUCLEOTIDE SEQUENCE</scope>
    <source>
        <strain evidence="5">CCMP2712</strain>
    </source>
</reference>
<dbReference type="AlphaFoldDB" id="L1J052"/>
<feature type="domain" description="IPT/TIG" evidence="2">
    <location>
        <begin position="95"/>
        <end position="178"/>
    </location>
</feature>
<evidence type="ECO:0000256" key="1">
    <source>
        <dbReference type="ARBA" id="ARBA00022729"/>
    </source>
</evidence>
<dbReference type="EnsemblProtists" id="EKX41898">
    <property type="protein sequence ID" value="EKX41898"/>
    <property type="gene ID" value="GUITHDRAFT_112038"/>
</dbReference>
<dbReference type="PaxDb" id="55529-EKX41898"/>
<evidence type="ECO:0000313" key="3">
    <source>
        <dbReference type="EMBL" id="EKX41898.1"/>
    </source>
</evidence>
<keyword evidence="1" id="KW-0732">Signal</keyword>
<dbReference type="Gene3D" id="2.60.40.10">
    <property type="entry name" value="Immunoglobulins"/>
    <property type="match status" value="8"/>
</dbReference>
<feature type="domain" description="IPT/TIG" evidence="2">
    <location>
        <begin position="550"/>
        <end position="635"/>
    </location>
</feature>
<dbReference type="eggNOG" id="KOG3610">
    <property type="taxonomic scope" value="Eukaryota"/>
</dbReference>
<dbReference type="InterPro" id="IPR052387">
    <property type="entry name" value="Fibrocystin"/>
</dbReference>
<proteinExistence type="predicted"/>
<dbReference type="CDD" id="cd00603">
    <property type="entry name" value="IPT_PCSR"/>
    <property type="match status" value="3"/>
</dbReference>
<dbReference type="GeneID" id="17298526"/>
<dbReference type="PANTHER" id="PTHR46769">
    <property type="entry name" value="POLYCYSTIC KIDNEY AND HEPATIC DISEASE 1 (AUTOSOMAL RECESSIVE)-LIKE 1"/>
    <property type="match status" value="1"/>
</dbReference>
<feature type="domain" description="IPT/TIG" evidence="2">
    <location>
        <begin position="688"/>
        <end position="766"/>
    </location>
</feature>
<dbReference type="CDD" id="cd00102">
    <property type="entry name" value="IPT"/>
    <property type="match status" value="5"/>
</dbReference>
<feature type="domain" description="IPT/TIG" evidence="2">
    <location>
        <begin position="180"/>
        <end position="275"/>
    </location>
</feature>
<gene>
    <name evidence="3" type="ORF">GUITHDRAFT_112038</name>
</gene>